<keyword evidence="3 4" id="KW-0694">RNA-binding</keyword>
<dbReference type="GO" id="GO:0003723">
    <property type="term" value="F:RNA binding"/>
    <property type="evidence" value="ECO:0007669"/>
    <property type="project" value="UniProtKB-UniRule"/>
</dbReference>
<evidence type="ECO:0000256" key="3">
    <source>
        <dbReference type="ARBA" id="ARBA00022884"/>
    </source>
</evidence>
<dbReference type="InterPro" id="IPR006509">
    <property type="entry name" value="RBM39_SF"/>
</dbReference>
<proteinExistence type="predicted"/>
<dbReference type="PANTHER" id="PTHR48036">
    <property type="entry name" value="SPLICING FACTOR (PAD-1), PUTATIVE (AFU_ORTHOLOGUE AFUA_1G15810)-RELATED"/>
    <property type="match status" value="1"/>
</dbReference>
<dbReference type="GO" id="GO:0006397">
    <property type="term" value="P:mRNA processing"/>
    <property type="evidence" value="ECO:0007669"/>
    <property type="project" value="InterPro"/>
</dbReference>
<feature type="region of interest" description="Disordered" evidence="5">
    <location>
        <begin position="1"/>
        <end position="89"/>
    </location>
</feature>
<dbReference type="CDD" id="cd12284">
    <property type="entry name" value="RRM2_RBM23_RBM39"/>
    <property type="match status" value="1"/>
</dbReference>
<feature type="compositionally biased region" description="Basic and acidic residues" evidence="5">
    <location>
        <begin position="29"/>
        <end position="65"/>
    </location>
</feature>
<dbReference type="OrthoDB" id="5411533at2759"/>
<protein>
    <submittedName>
        <fullName evidence="7">Probable RNA splicing factor Pad-1</fullName>
    </submittedName>
</protein>
<evidence type="ECO:0000256" key="1">
    <source>
        <dbReference type="ARBA" id="ARBA00022553"/>
    </source>
</evidence>
<dbReference type="CDD" id="cd12285">
    <property type="entry name" value="RRM3_RBM39_like"/>
    <property type="match status" value="1"/>
</dbReference>
<evidence type="ECO:0000259" key="6">
    <source>
        <dbReference type="PROSITE" id="PS50102"/>
    </source>
</evidence>
<dbReference type="STRING" id="1111077.M1WES8"/>
<dbReference type="Pfam" id="PF15519">
    <property type="entry name" value="RBM39linker"/>
    <property type="match status" value="1"/>
</dbReference>
<accession>M1WES8</accession>
<dbReference type="InterPro" id="IPR035979">
    <property type="entry name" value="RBD_domain_sf"/>
</dbReference>
<evidence type="ECO:0000256" key="4">
    <source>
        <dbReference type="PROSITE-ProRule" id="PRU00176"/>
    </source>
</evidence>
<feature type="domain" description="RRM" evidence="6">
    <location>
        <begin position="410"/>
        <end position="487"/>
    </location>
</feature>
<evidence type="ECO:0000256" key="5">
    <source>
        <dbReference type="SAM" id="MobiDB-lite"/>
    </source>
</evidence>
<feature type="domain" description="RRM" evidence="6">
    <location>
        <begin position="222"/>
        <end position="299"/>
    </location>
</feature>
<gene>
    <name evidence="7" type="ORF">CPUR_06936</name>
</gene>
<dbReference type="GO" id="GO:0005681">
    <property type="term" value="C:spliceosomal complex"/>
    <property type="evidence" value="ECO:0007669"/>
    <property type="project" value="EnsemblFungi"/>
</dbReference>
<evidence type="ECO:0000313" key="8">
    <source>
        <dbReference type="Proteomes" id="UP000016801"/>
    </source>
</evidence>
<dbReference type="NCBIfam" id="TIGR01622">
    <property type="entry name" value="SF-CC1"/>
    <property type="match status" value="1"/>
</dbReference>
<dbReference type="eggNOG" id="KOG0147">
    <property type="taxonomic scope" value="Eukaryota"/>
</dbReference>
<feature type="domain" description="RRM" evidence="6">
    <location>
        <begin position="122"/>
        <end position="200"/>
    </location>
</feature>
<feature type="compositionally biased region" description="Low complexity" evidence="5">
    <location>
        <begin position="12"/>
        <end position="25"/>
    </location>
</feature>
<dbReference type="HOGENOM" id="CLU_020551_4_1_1"/>
<dbReference type="FunFam" id="3.30.70.330:FF:000172">
    <property type="entry name" value="RNA splicing factor Pad-1"/>
    <property type="match status" value="1"/>
</dbReference>
<reference evidence="7 8" key="1">
    <citation type="journal article" date="2013" name="PLoS Genet.">
        <title>Plant-symbiotic fungi as chemical engineers: Multi-genome analysis of the Clavicipitaceae reveals dynamics of alkaloid loci.</title>
        <authorList>
            <person name="Schardl C.L."/>
            <person name="Young C.A."/>
            <person name="Hesse U."/>
            <person name="Amyotte S.G."/>
            <person name="Andreeva K."/>
            <person name="Calie P.J."/>
            <person name="Fleetwood D.J."/>
            <person name="Haws D.C."/>
            <person name="Moore N."/>
            <person name="Oeser B."/>
            <person name="Panaccione D.G."/>
            <person name="Schweri K.K."/>
            <person name="Voisey C.R."/>
            <person name="Farman M.L."/>
            <person name="Jaromczyk J.W."/>
            <person name="Roe B.A."/>
            <person name="O'Sullivan D.M."/>
            <person name="Scott B."/>
            <person name="Tudzynski P."/>
            <person name="An Z."/>
            <person name="Arnaoudova E.G."/>
            <person name="Bullock C.T."/>
            <person name="Charlton N.D."/>
            <person name="Chen L."/>
            <person name="Cox M."/>
            <person name="Dinkins R.D."/>
            <person name="Florea S."/>
            <person name="Glenn A.E."/>
            <person name="Gordon A."/>
            <person name="Gueldener U."/>
            <person name="Harris D.R."/>
            <person name="Hollin W."/>
            <person name="Jaromczyk J."/>
            <person name="Johnson R.D."/>
            <person name="Khan A.K."/>
            <person name="Leistner E."/>
            <person name="Leuchtmann A."/>
            <person name="Li C."/>
            <person name="Liu J."/>
            <person name="Liu J."/>
            <person name="Liu M."/>
            <person name="Mace W."/>
            <person name="Machado C."/>
            <person name="Nagabhyru P."/>
            <person name="Pan J."/>
            <person name="Schmid J."/>
            <person name="Sugawara K."/>
            <person name="Steiner U."/>
            <person name="Takach J.E."/>
            <person name="Tanaka E."/>
            <person name="Webb J.S."/>
            <person name="Wilson E.V."/>
            <person name="Wiseman J.L."/>
            <person name="Yoshida R."/>
            <person name="Zeng Z."/>
        </authorList>
    </citation>
    <scope>NUCLEOTIDE SEQUENCE [LARGE SCALE GENOMIC DNA]</scope>
    <source>
        <strain evidence="7 8">20.1</strain>
    </source>
</reference>
<dbReference type="SMART" id="SM00360">
    <property type="entry name" value="RRM"/>
    <property type="match status" value="3"/>
</dbReference>
<dbReference type="InterPro" id="IPR029123">
    <property type="entry name" value="RBM39_linker"/>
</dbReference>
<dbReference type="AlphaFoldDB" id="M1WES8"/>
<dbReference type="PROSITE" id="PS50102">
    <property type="entry name" value="RRM"/>
    <property type="match status" value="3"/>
</dbReference>
<organism evidence="7 8">
    <name type="scientific">Claviceps purpurea (strain 20.1)</name>
    <name type="common">Ergot fungus</name>
    <name type="synonym">Sphacelia segetum</name>
    <dbReference type="NCBI Taxonomy" id="1111077"/>
    <lineage>
        <taxon>Eukaryota</taxon>
        <taxon>Fungi</taxon>
        <taxon>Dikarya</taxon>
        <taxon>Ascomycota</taxon>
        <taxon>Pezizomycotina</taxon>
        <taxon>Sordariomycetes</taxon>
        <taxon>Hypocreomycetidae</taxon>
        <taxon>Hypocreales</taxon>
        <taxon>Clavicipitaceae</taxon>
        <taxon>Claviceps</taxon>
    </lineage>
</organism>
<dbReference type="GO" id="GO:1990446">
    <property type="term" value="F:U1 snRNP binding"/>
    <property type="evidence" value="ECO:0007669"/>
    <property type="project" value="EnsemblFungi"/>
</dbReference>
<dbReference type="VEuPathDB" id="FungiDB:CPUR_06936"/>
<dbReference type="InterPro" id="IPR012677">
    <property type="entry name" value="Nucleotide-bd_a/b_plait_sf"/>
</dbReference>
<dbReference type="Proteomes" id="UP000016801">
    <property type="component" value="Unassembled WGS sequence"/>
</dbReference>
<keyword evidence="1" id="KW-0597">Phosphoprotein</keyword>
<comment type="caution">
    <text evidence="7">The sequence shown here is derived from an EMBL/GenBank/DDBJ whole genome shotgun (WGS) entry which is preliminary data.</text>
</comment>
<keyword evidence="8" id="KW-1185">Reference proteome</keyword>
<dbReference type="Gene3D" id="3.30.70.330">
    <property type="match status" value="3"/>
</dbReference>
<keyword evidence="2" id="KW-0677">Repeat</keyword>
<dbReference type="InterPro" id="IPR000504">
    <property type="entry name" value="RRM_dom"/>
</dbReference>
<dbReference type="SUPFAM" id="SSF54928">
    <property type="entry name" value="RNA-binding domain, RBD"/>
    <property type="match status" value="3"/>
</dbReference>
<dbReference type="EMBL" id="CAGA01000050">
    <property type="protein sequence ID" value="CCE33013.1"/>
    <property type="molecule type" value="Genomic_DNA"/>
</dbReference>
<sequence>MSGLDVEALLEATAQSSSTQKKASSPVDDSSRNDRNGRDRNGTDDREGSKGRGGSRDRERDADHDRRRRDRRELTPPPRHRTATTIVDGAAVDDPARDHVLLVGAIGHEMIEIPNEDERDSRTVFVQQLAARLRSDKLKKFFEENAGPVNEAQIVKDRISGRSKGVGYVEFKSEETVQKALQLTGKPLAGIPIIVKLTEAEKNRQARTTEATAAHPNSVPFHRLYVGNIHFNVTEQDLQAVFEPFGELEYVQLQKDENGRSRGYGFVQFRDAGQAREALEKMNGFDLAGRPIRVGLGNDKFTPESTANLMQRFPGQNHFQGSSFSGAGGRGSQASTFDRAGGRDSDKTGGASALDDTDVAGVNFNNYSRDALMRKLARTDELPNGREDQTVMKPKTEAKPLPVKVNMASRCVVLHNMFDPEEEEGEDWVKELEEDIRAEAEKQYGHVVHISVDPNSKGDVYLKFDKVQGGENAIKGLNGRYFGGRMINALHVVDAVYSSLFSRTRAI</sequence>
<name>M1WES8_CLAP2</name>
<dbReference type="Pfam" id="PF00076">
    <property type="entry name" value="RRM_1"/>
    <property type="match status" value="2"/>
</dbReference>
<evidence type="ECO:0000313" key="7">
    <source>
        <dbReference type="EMBL" id="CCE33013.1"/>
    </source>
</evidence>
<dbReference type="FunFam" id="3.30.70.330:FF:000354">
    <property type="entry name" value="RNA splicing factor Pad-1"/>
    <property type="match status" value="1"/>
</dbReference>
<evidence type="ECO:0000256" key="2">
    <source>
        <dbReference type="ARBA" id="ARBA00022737"/>
    </source>
</evidence>
<feature type="region of interest" description="Disordered" evidence="5">
    <location>
        <begin position="314"/>
        <end position="355"/>
    </location>
</feature>